<keyword evidence="2" id="KW-1133">Transmembrane helix</keyword>
<dbReference type="OrthoDB" id="5150380at2"/>
<name>A0A4P6F924_9MICO</name>
<feature type="region of interest" description="Disordered" evidence="1">
    <location>
        <begin position="75"/>
        <end position="145"/>
    </location>
</feature>
<feature type="compositionally biased region" description="Low complexity" evidence="1">
    <location>
        <begin position="47"/>
        <end position="62"/>
    </location>
</feature>
<feature type="transmembrane region" description="Helical" evidence="2">
    <location>
        <begin position="158"/>
        <end position="181"/>
    </location>
</feature>
<keyword evidence="4" id="KW-1185">Reference proteome</keyword>
<protein>
    <submittedName>
        <fullName evidence="3">Uncharacterized protein</fullName>
    </submittedName>
</protein>
<dbReference type="EMBL" id="CP035493">
    <property type="protein sequence ID" value="QAY69837.1"/>
    <property type="molecule type" value="Genomic_DNA"/>
</dbReference>
<sequence length="305" mass="29854">MRRPQASQWTPVSDPADDAATSVDAARPAPAPGGPFSFRDFLGPVRAGSPSEPAAVSPAAMAGAPALGRADAVAPFGAASDSPFPTTVEAPPERPAASLPDAPQQRPASPFRPVSASPFGPVPGAPAADAPGPEPAPSAPKRAPRRRLAVPRLLDRRLALVAAVVVGLAAGVGANAVSGLVREAGATSDVPPPTPQQCAAIQAAWTNAAASQVGMTADDPASLRTGFLGARDALDGVVAPSGAAADWDLVATYLGTVAAAVEPVDPADGAAVTAAVGTALAGLDTPAVTAASARVTAYLKSGCTG</sequence>
<evidence type="ECO:0000313" key="4">
    <source>
        <dbReference type="Proteomes" id="UP000292118"/>
    </source>
</evidence>
<dbReference type="Proteomes" id="UP000292118">
    <property type="component" value="Chromosome"/>
</dbReference>
<feature type="region of interest" description="Disordered" evidence="1">
    <location>
        <begin position="1"/>
        <end position="62"/>
    </location>
</feature>
<dbReference type="RefSeq" id="WP_129187246.1">
    <property type="nucleotide sequence ID" value="NZ_CP035493.1"/>
</dbReference>
<dbReference type="AlphaFoldDB" id="A0A4P6F924"/>
<evidence type="ECO:0000313" key="3">
    <source>
        <dbReference type="EMBL" id="QAY69837.1"/>
    </source>
</evidence>
<feature type="compositionally biased region" description="Polar residues" evidence="1">
    <location>
        <begin position="1"/>
        <end position="11"/>
    </location>
</feature>
<evidence type="ECO:0000256" key="1">
    <source>
        <dbReference type="SAM" id="MobiDB-lite"/>
    </source>
</evidence>
<gene>
    <name evidence="3" type="ORF">ET471_07115</name>
</gene>
<reference evidence="3 4" key="1">
    <citation type="submission" date="2019-01" db="EMBL/GenBank/DDBJ databases">
        <title>Genome sequencing of strain FW10M-9.</title>
        <authorList>
            <person name="Heo J."/>
            <person name="Kim S.-J."/>
            <person name="Kim J.-S."/>
            <person name="Hong S.-B."/>
            <person name="Kwon S.-W."/>
        </authorList>
    </citation>
    <scope>NUCLEOTIDE SEQUENCE [LARGE SCALE GENOMIC DNA]</scope>
    <source>
        <strain evidence="3 4">FW10M-9</strain>
    </source>
</reference>
<organism evidence="3 4">
    <name type="scientific">Xylanimonas protaetiae</name>
    <dbReference type="NCBI Taxonomy" id="2509457"/>
    <lineage>
        <taxon>Bacteria</taxon>
        <taxon>Bacillati</taxon>
        <taxon>Actinomycetota</taxon>
        <taxon>Actinomycetes</taxon>
        <taxon>Micrococcales</taxon>
        <taxon>Promicromonosporaceae</taxon>
        <taxon>Xylanimonas</taxon>
    </lineage>
</organism>
<accession>A0A4P6F924</accession>
<keyword evidence="2" id="KW-0812">Transmembrane</keyword>
<keyword evidence="2" id="KW-0472">Membrane</keyword>
<proteinExistence type="predicted"/>
<dbReference type="KEGG" id="xya:ET471_07115"/>
<evidence type="ECO:0000256" key="2">
    <source>
        <dbReference type="SAM" id="Phobius"/>
    </source>
</evidence>